<dbReference type="InParanoid" id="A0A024G863"/>
<gene>
    <name evidence="2" type="ORF">BN9_036380</name>
</gene>
<evidence type="ECO:0000256" key="1">
    <source>
        <dbReference type="SAM" id="Phobius"/>
    </source>
</evidence>
<keyword evidence="3" id="KW-1185">Reference proteome</keyword>
<evidence type="ECO:0000313" key="2">
    <source>
        <dbReference type="EMBL" id="CCI42854.1"/>
    </source>
</evidence>
<sequence length="356" mass="41303">MPKLSQWNIAFQFESVYFFVLNMTERWLHVSIVKYFLGSMLFAQLSYGLFPTTMTVLWYGALLYLISFWVLDTGTQPVAHASSSLAINIASQRFDVMDFPLRHFTPKHTFDIMHTAFTITLIHVGTKALKVDFRDQHSIMLEKCKLLTIVQSERYDRIVQLAKENGIEATRVDVEERTESDTGDECDQEGSLVRQDTEPLLETLDETPGTAKCPPIKNRFWKRLRSYEPLALKAAKLSPAIRRMIAEADVMMVELKNLLLDNDLLTDDALFVGEKRHLQSRREAFETMYDGDDEFDADRSQMLRKRRPQWVRFDASVTVHDAPDEFYLNDEIQQNDLFQNKQELDAATQENARPEK</sequence>
<keyword evidence="1" id="KW-1133">Transmembrane helix</keyword>
<dbReference type="Proteomes" id="UP000053237">
    <property type="component" value="Unassembled WGS sequence"/>
</dbReference>
<dbReference type="EMBL" id="CAIX01000040">
    <property type="protein sequence ID" value="CCI42854.1"/>
    <property type="molecule type" value="Genomic_DNA"/>
</dbReference>
<dbReference type="AlphaFoldDB" id="A0A024G863"/>
<proteinExistence type="predicted"/>
<accession>A0A024G863</accession>
<feature type="transmembrane region" description="Helical" evidence="1">
    <location>
        <begin position="56"/>
        <end position="74"/>
    </location>
</feature>
<comment type="caution">
    <text evidence="2">The sequence shown here is derived from an EMBL/GenBank/DDBJ whole genome shotgun (WGS) entry which is preliminary data.</text>
</comment>
<keyword evidence="1" id="KW-0812">Transmembrane</keyword>
<protein>
    <submittedName>
        <fullName evidence="2">Uncharacterized protein</fullName>
    </submittedName>
</protein>
<name>A0A024G863_9STRA</name>
<evidence type="ECO:0000313" key="3">
    <source>
        <dbReference type="Proteomes" id="UP000053237"/>
    </source>
</evidence>
<organism evidence="2 3">
    <name type="scientific">Albugo candida</name>
    <dbReference type="NCBI Taxonomy" id="65357"/>
    <lineage>
        <taxon>Eukaryota</taxon>
        <taxon>Sar</taxon>
        <taxon>Stramenopiles</taxon>
        <taxon>Oomycota</taxon>
        <taxon>Peronosporomycetes</taxon>
        <taxon>Albuginales</taxon>
        <taxon>Albuginaceae</taxon>
        <taxon>Albugo</taxon>
    </lineage>
</organism>
<keyword evidence="1" id="KW-0472">Membrane</keyword>
<reference evidence="2 3" key="1">
    <citation type="submission" date="2012-05" db="EMBL/GenBank/DDBJ databases">
        <title>Recombination and specialization in a pathogen metapopulation.</title>
        <authorList>
            <person name="Gardiner A."/>
            <person name="Kemen E."/>
            <person name="Schultz-Larsen T."/>
            <person name="MacLean D."/>
            <person name="Van Oosterhout C."/>
            <person name="Jones J.D.G."/>
        </authorList>
    </citation>
    <scope>NUCLEOTIDE SEQUENCE [LARGE SCALE GENOMIC DNA]</scope>
    <source>
        <strain evidence="2 3">Ac Nc2</strain>
    </source>
</reference>